<evidence type="ECO:0000313" key="2">
    <source>
        <dbReference type="EMBL" id="AGK56949.1"/>
    </source>
</evidence>
<feature type="region of interest" description="Disordered" evidence="1">
    <location>
        <begin position="51"/>
        <end position="73"/>
    </location>
</feature>
<sequence>MAKTVSQCSKKSSGSLKRDARTGQFTLGRGAFSSISSVEGITLTQAMHKELARTEGMNPAKRRSELAQKFGKK</sequence>
<keyword evidence="3" id="KW-1185">Reference proteome</keyword>
<feature type="compositionally biased region" description="Polar residues" evidence="1">
    <location>
        <begin position="1"/>
        <end position="15"/>
    </location>
</feature>
<name>N0B0I6_9HYPH</name>
<dbReference type="OrthoDB" id="8255609at2"/>
<dbReference type="HOGENOM" id="CLU_201124_0_0_5"/>
<feature type="region of interest" description="Disordered" evidence="1">
    <location>
        <begin position="1"/>
        <end position="23"/>
    </location>
</feature>
<proteinExistence type="predicted"/>
<accession>N0B0I6</accession>
<organism evidence="2 3">
    <name type="scientific">Hyphomicrobium denitrificans 1NES1</name>
    <dbReference type="NCBI Taxonomy" id="670307"/>
    <lineage>
        <taxon>Bacteria</taxon>
        <taxon>Pseudomonadati</taxon>
        <taxon>Pseudomonadota</taxon>
        <taxon>Alphaproteobacteria</taxon>
        <taxon>Hyphomicrobiales</taxon>
        <taxon>Hyphomicrobiaceae</taxon>
        <taxon>Hyphomicrobium</taxon>
    </lineage>
</organism>
<reference evidence="2 3" key="1">
    <citation type="journal article" date="2013" name="Genome Announc.">
        <title>Genome sequences for three denitrifying bacterial strains isolated from a uranium- and nitrate-contaminated subsurface environment.</title>
        <authorList>
            <person name="Venkatramanan R."/>
            <person name="Prakash O."/>
            <person name="Woyke T."/>
            <person name="Chain P."/>
            <person name="Goodwin L.A."/>
            <person name="Watson D."/>
            <person name="Brooks S."/>
            <person name="Kostka J.E."/>
            <person name="Green S.J."/>
        </authorList>
    </citation>
    <scope>NUCLEOTIDE SEQUENCE [LARGE SCALE GENOMIC DNA]</scope>
    <source>
        <strain evidence="2 3">1NES1</strain>
    </source>
</reference>
<evidence type="ECO:0000256" key="1">
    <source>
        <dbReference type="SAM" id="MobiDB-lite"/>
    </source>
</evidence>
<dbReference type="EMBL" id="CP005587">
    <property type="protein sequence ID" value="AGK56949.1"/>
    <property type="molecule type" value="Genomic_DNA"/>
</dbReference>
<dbReference type="Proteomes" id="UP000005952">
    <property type="component" value="Chromosome"/>
</dbReference>
<protein>
    <submittedName>
        <fullName evidence="2">Uncharacterized protein</fullName>
    </submittedName>
</protein>
<dbReference type="AlphaFoldDB" id="N0B0I6"/>
<gene>
    <name evidence="2" type="ORF">HYPDE_26333</name>
</gene>
<dbReference type="STRING" id="670307.HYPDE_26333"/>
<dbReference type="KEGG" id="hdt:HYPDE_26333"/>
<evidence type="ECO:0000313" key="3">
    <source>
        <dbReference type="Proteomes" id="UP000005952"/>
    </source>
</evidence>